<protein>
    <recommendedName>
        <fullName evidence="3">DUF4190 domain-containing protein</fullName>
    </recommendedName>
</protein>
<sequence>MTASGGDSGEKPQNEGEHGVPGGAYEAPPIEAGQAPSGFEAPPSPPAYTGYEAPGGYPPPSYPPPSYPPPSYPPQPGYPPPAGPPPGDYTQPGYPPPPPPPQQFGAPPYPGAGYGYPAPASGTNTLAIGSLVASVVGLLCGVGSIIGIVLGVVALNQIKQTRQGGYGLAVAGIVVGVASLVISLIWMIYAIN</sequence>
<feature type="transmembrane region" description="Helical" evidence="2">
    <location>
        <begin position="131"/>
        <end position="155"/>
    </location>
</feature>
<gene>
    <name evidence="4" type="ORF">MANY_25100</name>
</gene>
<dbReference type="RefSeq" id="WP_163804525.1">
    <property type="nucleotide sequence ID" value="NZ_AP022620.1"/>
</dbReference>
<evidence type="ECO:0000313" key="4">
    <source>
        <dbReference type="EMBL" id="BBZ77173.1"/>
    </source>
</evidence>
<organism evidence="4 5">
    <name type="scientific">Mycolicibacterium anyangense</name>
    <dbReference type="NCBI Taxonomy" id="1431246"/>
    <lineage>
        <taxon>Bacteria</taxon>
        <taxon>Bacillati</taxon>
        <taxon>Actinomycetota</taxon>
        <taxon>Actinomycetes</taxon>
        <taxon>Mycobacteriales</taxon>
        <taxon>Mycobacteriaceae</taxon>
        <taxon>Mycolicibacterium</taxon>
    </lineage>
</organism>
<evidence type="ECO:0000256" key="2">
    <source>
        <dbReference type="SAM" id="Phobius"/>
    </source>
</evidence>
<feature type="transmembrane region" description="Helical" evidence="2">
    <location>
        <begin position="167"/>
        <end position="189"/>
    </location>
</feature>
<dbReference type="Pfam" id="PF13828">
    <property type="entry name" value="DUF4190"/>
    <property type="match status" value="1"/>
</dbReference>
<feature type="domain" description="DUF4190" evidence="3">
    <location>
        <begin position="126"/>
        <end position="185"/>
    </location>
</feature>
<dbReference type="EMBL" id="AP022620">
    <property type="protein sequence ID" value="BBZ77173.1"/>
    <property type="molecule type" value="Genomic_DNA"/>
</dbReference>
<feature type="region of interest" description="Disordered" evidence="1">
    <location>
        <begin position="1"/>
        <end position="109"/>
    </location>
</feature>
<accession>A0A6N4W9X4</accession>
<keyword evidence="2" id="KW-0812">Transmembrane</keyword>
<name>A0A6N4W9X4_9MYCO</name>
<keyword evidence="5" id="KW-1185">Reference proteome</keyword>
<evidence type="ECO:0000313" key="5">
    <source>
        <dbReference type="Proteomes" id="UP000467249"/>
    </source>
</evidence>
<dbReference type="InterPro" id="IPR025241">
    <property type="entry name" value="DUF4190"/>
</dbReference>
<keyword evidence="2" id="KW-0472">Membrane</keyword>
<proteinExistence type="predicted"/>
<evidence type="ECO:0000259" key="3">
    <source>
        <dbReference type="Pfam" id="PF13828"/>
    </source>
</evidence>
<feature type="compositionally biased region" description="Pro residues" evidence="1">
    <location>
        <begin position="56"/>
        <end position="109"/>
    </location>
</feature>
<dbReference type="KEGG" id="many:MANY_25100"/>
<dbReference type="PRINTS" id="PR01217">
    <property type="entry name" value="PRICHEXTENSN"/>
</dbReference>
<dbReference type="Proteomes" id="UP000467249">
    <property type="component" value="Chromosome"/>
</dbReference>
<evidence type="ECO:0000256" key="1">
    <source>
        <dbReference type="SAM" id="MobiDB-lite"/>
    </source>
</evidence>
<feature type="compositionally biased region" description="Basic and acidic residues" evidence="1">
    <location>
        <begin position="8"/>
        <end position="18"/>
    </location>
</feature>
<dbReference type="AlphaFoldDB" id="A0A6N4W9X4"/>
<keyword evidence="2" id="KW-1133">Transmembrane helix</keyword>
<reference evidence="4 5" key="1">
    <citation type="journal article" date="2019" name="Emerg. Microbes Infect.">
        <title>Comprehensive subspecies identification of 175 nontuberculous mycobacteria species based on 7547 genomic profiles.</title>
        <authorList>
            <person name="Matsumoto Y."/>
            <person name="Kinjo T."/>
            <person name="Motooka D."/>
            <person name="Nabeya D."/>
            <person name="Jung N."/>
            <person name="Uechi K."/>
            <person name="Horii T."/>
            <person name="Iida T."/>
            <person name="Fujita J."/>
            <person name="Nakamura S."/>
        </authorList>
    </citation>
    <scope>NUCLEOTIDE SEQUENCE [LARGE SCALE GENOMIC DNA]</scope>
    <source>
        <strain evidence="4 5">JCM 30275</strain>
    </source>
</reference>